<proteinExistence type="predicted"/>
<evidence type="ECO:0000313" key="1">
    <source>
        <dbReference type="EMBL" id="WIV19494.1"/>
    </source>
</evidence>
<dbReference type="Proteomes" id="UP001236415">
    <property type="component" value="Chromosome"/>
</dbReference>
<dbReference type="Pfam" id="PF14270">
    <property type="entry name" value="DUF4358"/>
    <property type="match status" value="1"/>
</dbReference>
<dbReference type="EMBL" id="CP127162">
    <property type="protein sequence ID" value="WIV19494.1"/>
    <property type="molecule type" value="Genomic_DNA"/>
</dbReference>
<keyword evidence="2" id="KW-1185">Reference proteome</keyword>
<accession>A0ABY8X695</accession>
<evidence type="ECO:0000313" key="2">
    <source>
        <dbReference type="Proteomes" id="UP001236415"/>
    </source>
</evidence>
<name>A0ABY8X695_9BACL</name>
<dbReference type="InterPro" id="IPR025648">
    <property type="entry name" value="DUF4358"/>
</dbReference>
<protein>
    <submittedName>
        <fullName evidence="1">DUF4358 domain-containing protein</fullName>
    </submittedName>
</protein>
<organism evidence="1 2">
    <name type="scientific">Paenibacillus polygoni</name>
    <dbReference type="NCBI Taxonomy" id="3050112"/>
    <lineage>
        <taxon>Bacteria</taxon>
        <taxon>Bacillati</taxon>
        <taxon>Bacillota</taxon>
        <taxon>Bacilli</taxon>
        <taxon>Bacillales</taxon>
        <taxon>Paenibacillaceae</taxon>
        <taxon>Paenibacillus</taxon>
    </lineage>
</organism>
<dbReference type="RefSeq" id="WP_285745641.1">
    <property type="nucleotide sequence ID" value="NZ_CP127162.1"/>
</dbReference>
<gene>
    <name evidence="1" type="ORF">QPK24_01700</name>
</gene>
<reference evidence="1 2" key="1">
    <citation type="submission" date="2023-06" db="EMBL/GenBank/DDBJ databases">
        <title>Paenibacillus polygonum sp. nov., an endophytic bacterium, isolated from Polygonum lapathifolium L. in Nanji Wetland National Nature Reserve, South of Poyang Lake, Jiangxi Province, China.</title>
        <authorList>
            <person name="Yu Z."/>
        </authorList>
    </citation>
    <scope>NUCLEOTIDE SEQUENCE [LARGE SCALE GENOMIC DNA]</scope>
    <source>
        <strain evidence="1 2">C31</strain>
    </source>
</reference>
<sequence>MQPKTKMDINKFSEFLLSSSVYYKDMKELSIERIEEHYSGVTLSDVSSAKVFVSTDDTTREFAILEATSTHNADMIQSALSSYCNELVSKYETQDSEEYDRLQGYSIRRTRNYVILIISDSYGSGNKLVDSYFDKIHYDKKE</sequence>